<dbReference type="SUPFAM" id="SSF54637">
    <property type="entry name" value="Thioesterase/thiol ester dehydrase-isomerase"/>
    <property type="match status" value="2"/>
</dbReference>
<evidence type="ECO:0000259" key="1">
    <source>
        <dbReference type="Pfam" id="PF13622"/>
    </source>
</evidence>
<feature type="domain" description="Acyl-CoA thioesterase-like C-terminal" evidence="2">
    <location>
        <begin position="131"/>
        <end position="264"/>
    </location>
</feature>
<evidence type="ECO:0000313" key="4">
    <source>
        <dbReference type="Proteomes" id="UP000192801"/>
    </source>
</evidence>
<dbReference type="Gene3D" id="2.40.160.210">
    <property type="entry name" value="Acyl-CoA thioesterase, double hotdog domain"/>
    <property type="match status" value="1"/>
</dbReference>
<dbReference type="CDD" id="cd00556">
    <property type="entry name" value="Thioesterase_II"/>
    <property type="match status" value="1"/>
</dbReference>
<dbReference type="EMBL" id="MVHS01000013">
    <property type="protein sequence ID" value="ORA71495.1"/>
    <property type="molecule type" value="Genomic_DNA"/>
</dbReference>
<dbReference type="STRING" id="444597.BST26_08145"/>
<dbReference type="InterPro" id="IPR049450">
    <property type="entry name" value="ACOT8-like_C"/>
</dbReference>
<dbReference type="AlphaFoldDB" id="A0A1X0DGI9"/>
<proteinExistence type="predicted"/>
<dbReference type="Pfam" id="PF13622">
    <property type="entry name" value="4HBT_3"/>
    <property type="match status" value="1"/>
</dbReference>
<keyword evidence="4" id="KW-1185">Reference proteome</keyword>
<evidence type="ECO:0000259" key="2">
    <source>
        <dbReference type="Pfam" id="PF20789"/>
    </source>
</evidence>
<gene>
    <name evidence="3" type="ORF">BST26_08145</name>
</gene>
<name>A0A1X0DGI9_9MYCO</name>
<reference evidence="3 4" key="1">
    <citation type="submission" date="2016-12" db="EMBL/GenBank/DDBJ databases">
        <title>The new phylogeny of genus Mycobacterium.</title>
        <authorList>
            <person name="Tortoli E."/>
            <person name="Trovato A."/>
            <person name="Cirillo D.M."/>
        </authorList>
    </citation>
    <scope>NUCLEOTIDE SEQUENCE [LARGE SCALE GENOMIC DNA]</scope>
    <source>
        <strain evidence="3 4">DSM 45130</strain>
    </source>
</reference>
<sequence>MVHPFDEALELAGTDSPNRLTGATHPAWANMVGPFGGMTAATLVGAIASHPEALGDPLALTVNYLAPIADGPFELLLNPVRTNRTNQHWIVELCQDGEPKTTATAVFGVHRDTWTDVEAVMPVVPAPEDVERRGQDFPIWLSRFDLRMVEGAPPLTEGEESPSSTTTLWVRDAAGRPLDYPGLAACSDIFFPRIYLRTGRLIPAGTISLTTYFHASRDELAALGDDFLLCTARALRFSRGFFDQSATLWGRDGVLLASSHQLVYFKG</sequence>
<protein>
    <submittedName>
        <fullName evidence="3">Acyl-CoA thioesterase</fullName>
    </submittedName>
</protein>
<dbReference type="Pfam" id="PF20789">
    <property type="entry name" value="4HBT_3C"/>
    <property type="match status" value="1"/>
</dbReference>
<organism evidence="3 4">
    <name type="scientific">Mycolicibacterium insubricum</name>
    <dbReference type="NCBI Taxonomy" id="444597"/>
    <lineage>
        <taxon>Bacteria</taxon>
        <taxon>Bacillati</taxon>
        <taxon>Actinomycetota</taxon>
        <taxon>Actinomycetes</taxon>
        <taxon>Mycobacteriales</taxon>
        <taxon>Mycobacteriaceae</taxon>
        <taxon>Mycolicibacterium</taxon>
    </lineage>
</organism>
<dbReference type="InterPro" id="IPR029069">
    <property type="entry name" value="HotDog_dom_sf"/>
</dbReference>
<dbReference type="InterPro" id="IPR049449">
    <property type="entry name" value="TesB_ACOT8-like_N"/>
</dbReference>
<evidence type="ECO:0000313" key="3">
    <source>
        <dbReference type="EMBL" id="ORA71495.1"/>
    </source>
</evidence>
<dbReference type="OrthoDB" id="4370297at2"/>
<dbReference type="Proteomes" id="UP000192801">
    <property type="component" value="Unassembled WGS sequence"/>
</dbReference>
<accession>A0A1X0DGI9</accession>
<feature type="domain" description="Acyl-CoA thioesterase-like N-terminal HotDog" evidence="1">
    <location>
        <begin position="26"/>
        <end position="108"/>
    </location>
</feature>
<comment type="caution">
    <text evidence="3">The sequence shown here is derived from an EMBL/GenBank/DDBJ whole genome shotgun (WGS) entry which is preliminary data.</text>
</comment>
<dbReference type="InterPro" id="IPR042171">
    <property type="entry name" value="Acyl-CoA_hotdog"/>
</dbReference>